<dbReference type="CDD" id="cd06223">
    <property type="entry name" value="PRTases_typeI"/>
    <property type="match status" value="1"/>
</dbReference>
<protein>
    <recommendedName>
        <fullName evidence="1">Phosphoribosyltransferase domain-containing protein</fullName>
    </recommendedName>
</protein>
<dbReference type="RefSeq" id="WP_076955538.1">
    <property type="nucleotide sequence ID" value="NZ_MLCO01000007.1"/>
</dbReference>
<gene>
    <name evidence="2" type="ORF">BKE38_01130</name>
</gene>
<dbReference type="Proteomes" id="UP000188879">
    <property type="component" value="Unassembled WGS sequence"/>
</dbReference>
<name>A0A1V2H9A3_9PROT</name>
<dbReference type="AlphaFoldDB" id="A0A1V2H9A3"/>
<dbReference type="OrthoDB" id="7375662at2"/>
<proteinExistence type="predicted"/>
<accession>A0A1V2H9A3</accession>
<dbReference type="InterPro" id="IPR000836">
    <property type="entry name" value="PRTase_dom"/>
</dbReference>
<keyword evidence="3" id="KW-1185">Reference proteome</keyword>
<dbReference type="Gene3D" id="3.40.50.2020">
    <property type="match status" value="1"/>
</dbReference>
<evidence type="ECO:0000259" key="1">
    <source>
        <dbReference type="Pfam" id="PF00156"/>
    </source>
</evidence>
<dbReference type="Pfam" id="PF00156">
    <property type="entry name" value="Pribosyltran"/>
    <property type="match status" value="1"/>
</dbReference>
<evidence type="ECO:0000313" key="3">
    <source>
        <dbReference type="Proteomes" id="UP000188879"/>
    </source>
</evidence>
<reference evidence="2 3" key="1">
    <citation type="submission" date="2016-10" db="EMBL/GenBank/DDBJ databases">
        <title>Draft Genome sequence of Roseomonas sp. strain M3.</title>
        <authorList>
            <person name="Subhash Y."/>
            <person name="Lee S."/>
        </authorList>
    </citation>
    <scope>NUCLEOTIDE SEQUENCE [LARGE SCALE GENOMIC DNA]</scope>
    <source>
        <strain evidence="2 3">M3</strain>
    </source>
</reference>
<comment type="caution">
    <text evidence="2">The sequence shown here is derived from an EMBL/GenBank/DDBJ whole genome shotgun (WGS) entry which is preliminary data.</text>
</comment>
<dbReference type="SUPFAM" id="SSF53271">
    <property type="entry name" value="PRTase-like"/>
    <property type="match status" value="1"/>
</dbReference>
<organism evidence="2 3">
    <name type="scientific">Teichococcus deserti</name>
    <dbReference type="NCBI Taxonomy" id="1817963"/>
    <lineage>
        <taxon>Bacteria</taxon>
        <taxon>Pseudomonadati</taxon>
        <taxon>Pseudomonadota</taxon>
        <taxon>Alphaproteobacteria</taxon>
        <taxon>Acetobacterales</taxon>
        <taxon>Roseomonadaceae</taxon>
        <taxon>Roseomonas</taxon>
    </lineage>
</organism>
<dbReference type="EMBL" id="MLCO01000007">
    <property type="protein sequence ID" value="ONG58950.1"/>
    <property type="molecule type" value="Genomic_DNA"/>
</dbReference>
<feature type="domain" description="Phosphoribosyltransferase" evidence="1">
    <location>
        <begin position="41"/>
        <end position="186"/>
    </location>
</feature>
<sequence length="235" mass="25866">MTLQAALSRPAGGDAVAAADAATHHRYATHQAKRNMTLVEAEQLSRHLAAELAGRGTPYDVIIGLANGALLPTQVVADQLGIPFHMVKVRRQGSRWIQRLQAIRKLVPVPSSLLSWGPVGLFWYWFQKRYNKLEKSESSFEVPVAGLHVVLIDDCIVSGGSLRYVLDRLHAAGAASVTTGVICWSDDAKAIDPAHGVTPDVHLHRDVHFYPWSSSSPYLTAYEAWLRARGLELWT</sequence>
<evidence type="ECO:0000313" key="2">
    <source>
        <dbReference type="EMBL" id="ONG58950.1"/>
    </source>
</evidence>
<dbReference type="InterPro" id="IPR029057">
    <property type="entry name" value="PRTase-like"/>
</dbReference>